<evidence type="ECO:0000256" key="7">
    <source>
        <dbReference type="ARBA" id="ARBA00023136"/>
    </source>
</evidence>
<dbReference type="EMBL" id="AJWK01035665">
    <property type="status" value="NOT_ANNOTATED_CDS"/>
    <property type="molecule type" value="Genomic_DNA"/>
</dbReference>
<evidence type="ECO:0000256" key="10">
    <source>
        <dbReference type="RuleBase" id="RU351113"/>
    </source>
</evidence>
<dbReference type="PANTHER" id="PTHR21137">
    <property type="entry name" value="ODORANT RECEPTOR"/>
    <property type="match status" value="1"/>
</dbReference>
<feature type="transmembrane region" description="Helical" evidence="10">
    <location>
        <begin position="37"/>
        <end position="56"/>
    </location>
</feature>
<keyword evidence="3 10" id="KW-0716">Sensory transduction</keyword>
<evidence type="ECO:0000256" key="1">
    <source>
        <dbReference type="ARBA" id="ARBA00004651"/>
    </source>
</evidence>
<evidence type="ECO:0000313" key="12">
    <source>
        <dbReference type="Proteomes" id="UP000092461"/>
    </source>
</evidence>
<dbReference type="AlphaFoldDB" id="A0A1B0GLL6"/>
<comment type="subcellular location">
    <subcellularLocation>
        <location evidence="1 10">Cell membrane</location>
        <topology evidence="1 10">Multi-pass membrane protein</topology>
    </subcellularLocation>
</comment>
<evidence type="ECO:0000256" key="6">
    <source>
        <dbReference type="ARBA" id="ARBA00022989"/>
    </source>
</evidence>
<keyword evidence="12" id="KW-1185">Reference proteome</keyword>
<dbReference type="EnsemblMetazoa" id="LLOJ010110-RA">
    <property type="protein sequence ID" value="LLOJ010110-PA"/>
    <property type="gene ID" value="LLOJ010110"/>
</dbReference>
<reference evidence="11" key="1">
    <citation type="submission" date="2020-05" db="UniProtKB">
        <authorList>
            <consortium name="EnsemblMetazoa"/>
        </authorList>
    </citation>
    <scope>IDENTIFICATION</scope>
    <source>
        <strain evidence="11">Jacobina</strain>
    </source>
</reference>
<evidence type="ECO:0000313" key="11">
    <source>
        <dbReference type="EnsemblMetazoa" id="LLOJ010110-PA"/>
    </source>
</evidence>
<feature type="transmembrane region" description="Helical" evidence="10">
    <location>
        <begin position="134"/>
        <end position="152"/>
    </location>
</feature>
<organism evidence="11 12">
    <name type="scientific">Lutzomyia longipalpis</name>
    <name type="common">Sand fly</name>
    <dbReference type="NCBI Taxonomy" id="7200"/>
    <lineage>
        <taxon>Eukaryota</taxon>
        <taxon>Metazoa</taxon>
        <taxon>Ecdysozoa</taxon>
        <taxon>Arthropoda</taxon>
        <taxon>Hexapoda</taxon>
        <taxon>Insecta</taxon>
        <taxon>Pterygota</taxon>
        <taxon>Neoptera</taxon>
        <taxon>Endopterygota</taxon>
        <taxon>Diptera</taxon>
        <taxon>Nematocera</taxon>
        <taxon>Psychodoidea</taxon>
        <taxon>Psychodidae</taxon>
        <taxon>Lutzomyia</taxon>
        <taxon>Lutzomyia</taxon>
    </lineage>
</organism>
<proteinExistence type="inferred from homology"/>
<sequence>MATNYSKIKQFLGFFLSIYPLGFLPNFKWKPLNNFKLLIFPALKLFAMYCSFFHLFELLNEEFDIMDMIITLIYIIGYFEWIMIYITIFISNKSGISQFFEHFDSAIEESPDEDVYTMYFATNTKLAYQITRTFSIGIFASGVIITSAIIYFSKNHVPMYYIIPGIPSDSILFYPCNLPIQYITYFSLIGMVFGSDVILIIMFIFCDAELKAAIHLISLTNNPQNSPKNTITLKTINESHLKIIKIAEKLSKFCWQIYFHKFFTIIVYFCLVLIMIQSDDVPLLIPLLGTLMTISEVFILCYFGQTLQDRSQNLPRALYTTNWYDWTLGDQKTLLFLIMIFQRPIKLETFGFGIVSIYTFVQICKASASYATILYALYA</sequence>
<dbReference type="GO" id="GO:0005886">
    <property type="term" value="C:plasma membrane"/>
    <property type="evidence" value="ECO:0007669"/>
    <property type="project" value="UniProtKB-SubCell"/>
</dbReference>
<keyword evidence="7 10" id="KW-0472">Membrane</keyword>
<keyword evidence="2" id="KW-1003">Cell membrane</keyword>
<dbReference type="GO" id="GO:0007165">
    <property type="term" value="P:signal transduction"/>
    <property type="evidence" value="ECO:0007669"/>
    <property type="project" value="UniProtKB-KW"/>
</dbReference>
<name>A0A1B0GLL6_LUTLO</name>
<dbReference type="Pfam" id="PF02949">
    <property type="entry name" value="7tm_6"/>
    <property type="match status" value="1"/>
</dbReference>
<evidence type="ECO:0000256" key="3">
    <source>
        <dbReference type="ARBA" id="ARBA00022606"/>
    </source>
</evidence>
<dbReference type="GO" id="GO:0004984">
    <property type="term" value="F:olfactory receptor activity"/>
    <property type="evidence" value="ECO:0007669"/>
    <property type="project" value="InterPro"/>
</dbReference>
<keyword evidence="6 10" id="KW-1133">Transmembrane helix</keyword>
<evidence type="ECO:0000256" key="4">
    <source>
        <dbReference type="ARBA" id="ARBA00022692"/>
    </source>
</evidence>
<keyword evidence="4 10" id="KW-0812">Transmembrane</keyword>
<accession>A0A1B0GLL6</accession>
<dbReference type="Proteomes" id="UP000092461">
    <property type="component" value="Unassembled WGS sequence"/>
</dbReference>
<dbReference type="VEuPathDB" id="VectorBase:LLONM1_008852"/>
<comment type="similarity">
    <text evidence="10">Belongs to the insect chemoreceptor superfamily. Heteromeric odorant receptor channel (TC 1.A.69) family.</text>
</comment>
<evidence type="ECO:0000256" key="8">
    <source>
        <dbReference type="ARBA" id="ARBA00023170"/>
    </source>
</evidence>
<evidence type="ECO:0000256" key="5">
    <source>
        <dbReference type="ARBA" id="ARBA00022725"/>
    </source>
</evidence>
<evidence type="ECO:0000256" key="2">
    <source>
        <dbReference type="ARBA" id="ARBA00022475"/>
    </source>
</evidence>
<keyword evidence="5 10" id="KW-0552">Olfaction</keyword>
<keyword evidence="8 10" id="KW-0675">Receptor</keyword>
<feature type="transmembrane region" description="Helical" evidence="10">
    <location>
        <begin position="182"/>
        <end position="206"/>
    </location>
</feature>
<dbReference type="VEuPathDB" id="VectorBase:LLOJ010110"/>
<feature type="transmembrane region" description="Helical" evidence="10">
    <location>
        <begin position="68"/>
        <end position="90"/>
    </location>
</feature>
<feature type="transmembrane region" description="Helical" evidence="10">
    <location>
        <begin position="258"/>
        <end position="277"/>
    </location>
</feature>
<comment type="caution">
    <text evidence="10">Lacks conserved residue(s) required for the propagation of feature annotation.</text>
</comment>
<dbReference type="PANTHER" id="PTHR21137:SF35">
    <property type="entry name" value="ODORANT RECEPTOR 19A-RELATED"/>
    <property type="match status" value="1"/>
</dbReference>
<dbReference type="GO" id="GO:0005549">
    <property type="term" value="F:odorant binding"/>
    <property type="evidence" value="ECO:0007669"/>
    <property type="project" value="InterPro"/>
</dbReference>
<dbReference type="InterPro" id="IPR004117">
    <property type="entry name" value="7tm6_olfct_rcpt"/>
</dbReference>
<protein>
    <recommendedName>
        <fullName evidence="10">Odorant receptor</fullName>
    </recommendedName>
</protein>
<feature type="transmembrane region" description="Helical" evidence="10">
    <location>
        <begin position="283"/>
        <end position="303"/>
    </location>
</feature>
<keyword evidence="9 10" id="KW-0807">Transducer</keyword>
<evidence type="ECO:0000256" key="9">
    <source>
        <dbReference type="ARBA" id="ARBA00023224"/>
    </source>
</evidence>